<feature type="transmembrane region" description="Helical" evidence="1">
    <location>
        <begin position="911"/>
        <end position="931"/>
    </location>
</feature>
<protein>
    <submittedName>
        <fullName evidence="2">GPI ethanolamine phosphate transferase 3</fullName>
    </submittedName>
</protein>
<feature type="transmembrane region" description="Helical" evidence="1">
    <location>
        <begin position="717"/>
        <end position="738"/>
    </location>
</feature>
<dbReference type="InterPro" id="IPR039524">
    <property type="entry name" value="PIGO/GPI13"/>
</dbReference>
<evidence type="ECO:0000256" key="1">
    <source>
        <dbReference type="SAM" id="Phobius"/>
    </source>
</evidence>
<dbReference type="SUPFAM" id="SSF53649">
    <property type="entry name" value="Alkaline phosphatase-like"/>
    <property type="match status" value="1"/>
</dbReference>
<dbReference type="GO" id="GO:0051377">
    <property type="term" value="F:mannose-ethanolamine phosphotransferase activity"/>
    <property type="evidence" value="ECO:0007669"/>
    <property type="project" value="TreeGrafter"/>
</dbReference>
<evidence type="ECO:0000313" key="2">
    <source>
        <dbReference type="EMBL" id="GIX65760.1"/>
    </source>
</evidence>
<dbReference type="PANTHER" id="PTHR23071:SF1">
    <property type="entry name" value="GPI ETHANOLAMINE PHOSPHATE TRANSFERASE 3"/>
    <property type="match status" value="1"/>
</dbReference>
<gene>
    <name evidence="2" type="ORF">BcabD6B2_51950</name>
</gene>
<reference evidence="2 3" key="1">
    <citation type="submission" date="2021-06" db="EMBL/GenBank/DDBJ databases">
        <title>Genome sequence of Babesia caballi.</title>
        <authorList>
            <person name="Yamagishi J."/>
            <person name="Kidaka T."/>
            <person name="Ochi A."/>
        </authorList>
    </citation>
    <scope>NUCLEOTIDE SEQUENCE [LARGE SCALE GENOMIC DNA]</scope>
    <source>
        <strain evidence="2">USDA-D6B2</strain>
    </source>
</reference>
<keyword evidence="3" id="KW-1185">Reference proteome</keyword>
<feature type="transmembrane region" description="Helical" evidence="1">
    <location>
        <begin position="1036"/>
        <end position="1063"/>
    </location>
</feature>
<dbReference type="Gene3D" id="3.40.720.10">
    <property type="entry name" value="Alkaline Phosphatase, subunit A"/>
    <property type="match status" value="1"/>
</dbReference>
<feature type="transmembrane region" description="Helical" evidence="1">
    <location>
        <begin position="776"/>
        <end position="794"/>
    </location>
</feature>
<feature type="transmembrane region" description="Helical" evidence="1">
    <location>
        <begin position="656"/>
        <end position="678"/>
    </location>
</feature>
<name>A0AAV4M1I7_BABCB</name>
<accession>A0AAV4M1I7</accession>
<keyword evidence="1" id="KW-1133">Transmembrane helix</keyword>
<feature type="transmembrane region" description="Helical" evidence="1">
    <location>
        <begin position="542"/>
        <end position="568"/>
    </location>
</feature>
<comment type="caution">
    <text evidence="2">The sequence shown here is derived from an EMBL/GenBank/DDBJ whole genome shotgun (WGS) entry which is preliminary data.</text>
</comment>
<feature type="transmembrane region" description="Helical" evidence="1">
    <location>
        <begin position="974"/>
        <end position="990"/>
    </location>
</feature>
<feature type="transmembrane region" description="Helical" evidence="1">
    <location>
        <begin position="997"/>
        <end position="1016"/>
    </location>
</feature>
<feature type="transmembrane region" description="Helical" evidence="1">
    <location>
        <begin position="744"/>
        <end position="764"/>
    </location>
</feature>
<dbReference type="GO" id="GO:0005789">
    <property type="term" value="C:endoplasmic reticulum membrane"/>
    <property type="evidence" value="ECO:0007669"/>
    <property type="project" value="TreeGrafter"/>
</dbReference>
<feature type="transmembrane region" description="Helical" evidence="1">
    <location>
        <begin position="1167"/>
        <end position="1186"/>
    </location>
</feature>
<evidence type="ECO:0000313" key="3">
    <source>
        <dbReference type="Proteomes" id="UP001497744"/>
    </source>
</evidence>
<proteinExistence type="predicted"/>
<keyword evidence="2" id="KW-0808">Transferase</keyword>
<feature type="transmembrane region" description="Helical" evidence="1">
    <location>
        <begin position="819"/>
        <end position="837"/>
    </location>
</feature>
<dbReference type="InterPro" id="IPR017850">
    <property type="entry name" value="Alkaline_phosphatase_core_sf"/>
</dbReference>
<keyword evidence="1" id="KW-0472">Membrane</keyword>
<dbReference type="RefSeq" id="XP_067717829.1">
    <property type="nucleotide sequence ID" value="XM_067861728.1"/>
</dbReference>
<keyword evidence="1" id="KW-0812">Transmembrane</keyword>
<dbReference type="EMBL" id="BPLF01000005">
    <property type="protein sequence ID" value="GIX65760.1"/>
    <property type="molecule type" value="Genomic_DNA"/>
</dbReference>
<sequence>MGICAGWMCWLLLLFLLAAVLLFTGLSVTLFTLNIEGREIYKPYVSDRFEIPFPSLFDEFELDGASPLKSSVQKRRGAPETCWRRVAPEYETYISDTGGVFQHVNRKRFVVGADMPPGWLSYTSLDTSVLVILDGCRTDYALYDPGLKPGDSRSVFTNHMPVYHEHLDSPSTRNKSRFFRFVAPTPTFTVYSIKCLYTGETRRSSMVDTAEELHLDNLGAQLFRNGENICTLGDVSSSSFFGPYRLYRDYTGVGTDIYDMEVPDCLVTKHYAECVEACNMSVLHLVAIDHLGHAGKRVSADMTYYMDDYDRLLRKVLDHTSSKPNTMVLVFGDHGQKTNGSHGGATKEEVDSFLFVTSDLDLMKLPSDRCDVSDAPTGYARDHNVLSGRMALSYPVEKSAHINMASTVTLLMNKPVPFHSHGTLIKDVVPLIKDQRGNVNHYLSLKYLTQLLHVVAHQMLRAVDTTVDESDRLKYERPLFAVTRERLVLAHYYAFLRSMGRDEVEPAVMMEVCRAYMAQCDRLIAASRRLFALTNLALTPEYMVSSVLFSAIAWMLSTYLLLAAWRVYHTSTMTESERVLFECSGFASLTNIALRGLAKLFVAAAASAAAMAHMVSFPLVDSSHSPVPQNLPVSVFKRFLGPMERWCGMEEQPPSFYFICYLAFVLLLLFLTDVPFFLRSFRTLYREKKEFDFTLPIGHFDPHLGSLLSKVSIGDPVWAVLLLYVVVVTQTLVSQCAIVSHDRVLLHTIVLALLLVLFPVAKRLGTLRLDGAHRNLAVFCLILKASSFLHYYLLRRDIGGMLPAWYVRVNDVLRTFEPAAAVLTVFYLTLLLLLRAVESPTNPKKTSSPLSELRSSPANSFFLRTVWTVQYLGLLFHYAMKCDRHYVVGPAVTWLSVRLVDARNSTVAKTFLGVLSARCCAAFTVLVWVAFAVNPRQLVYATEDAPNHRSTRLFWCIVNMTWLTLLLNGPKKAVGAYMLACSLFNLSSLLQKLHVRTRTTCTVLFLLTSDLLYFIAGHQDSVFELDFDSAFLFFDSYIGLPCQVAVFFAFAIFHITTICSLIYHFLLQGERNYTTLQQGSPDAVSGTVYDSSAINNTAPAASPTPLQRLDLALSSWVSGDIFKVAAEYTYIVCVQMVFTVAPLFALSGNACALTDFYPKGVFSIGKMVVNLCTIWVLDVRVLPFLVHERNRHERSKGVKRVRTLRRFALDRVRRDPAARRLATFNEPDNLLPPADLTVHAALVEHGERHHEPERVADVLGLADAARHAAARADPLEEPAART</sequence>
<organism evidence="2 3">
    <name type="scientific">Babesia caballi</name>
    <dbReference type="NCBI Taxonomy" id="5871"/>
    <lineage>
        <taxon>Eukaryota</taxon>
        <taxon>Sar</taxon>
        <taxon>Alveolata</taxon>
        <taxon>Apicomplexa</taxon>
        <taxon>Aconoidasida</taxon>
        <taxon>Piroplasmida</taxon>
        <taxon>Babesiidae</taxon>
        <taxon>Babesia</taxon>
    </lineage>
</organism>
<dbReference type="GO" id="GO:0006506">
    <property type="term" value="P:GPI anchor biosynthetic process"/>
    <property type="evidence" value="ECO:0007669"/>
    <property type="project" value="InterPro"/>
</dbReference>
<feature type="transmembrane region" description="Helical" evidence="1">
    <location>
        <begin position="1128"/>
        <end position="1147"/>
    </location>
</feature>
<dbReference type="PANTHER" id="PTHR23071">
    <property type="entry name" value="PHOSPHATIDYLINOSITOL GLYCAN"/>
    <property type="match status" value="1"/>
</dbReference>
<dbReference type="GeneID" id="94197241"/>
<feature type="transmembrane region" description="Helical" evidence="1">
    <location>
        <begin position="861"/>
        <end position="880"/>
    </location>
</feature>
<dbReference type="Proteomes" id="UP001497744">
    <property type="component" value="Unassembled WGS sequence"/>
</dbReference>